<organism evidence="2 3">
    <name type="scientific">Frankliniella fusca</name>
    <dbReference type="NCBI Taxonomy" id="407009"/>
    <lineage>
        <taxon>Eukaryota</taxon>
        <taxon>Metazoa</taxon>
        <taxon>Ecdysozoa</taxon>
        <taxon>Arthropoda</taxon>
        <taxon>Hexapoda</taxon>
        <taxon>Insecta</taxon>
        <taxon>Pterygota</taxon>
        <taxon>Neoptera</taxon>
        <taxon>Paraneoptera</taxon>
        <taxon>Thysanoptera</taxon>
        <taxon>Terebrantia</taxon>
        <taxon>Thripoidea</taxon>
        <taxon>Thripidae</taxon>
        <taxon>Frankliniella</taxon>
    </lineage>
</organism>
<dbReference type="Proteomes" id="UP001219518">
    <property type="component" value="Unassembled WGS sequence"/>
</dbReference>
<reference evidence="2" key="2">
    <citation type="journal article" date="2023" name="BMC Genomics">
        <title>Pest status, molecular evolution, and epigenetic factors derived from the genome assembly of Frankliniella fusca, a thysanopteran phytovirus vector.</title>
        <authorList>
            <person name="Catto M.A."/>
            <person name="Labadie P.E."/>
            <person name="Jacobson A.L."/>
            <person name="Kennedy G.G."/>
            <person name="Srinivasan R."/>
            <person name="Hunt B.G."/>
        </authorList>
    </citation>
    <scope>NUCLEOTIDE SEQUENCE</scope>
    <source>
        <strain evidence="2">PL_HMW_Pooled</strain>
    </source>
</reference>
<dbReference type="AlphaFoldDB" id="A0AAE1HV40"/>
<name>A0AAE1HV40_9NEOP</name>
<keyword evidence="1" id="KW-0812">Transmembrane</keyword>
<feature type="transmembrane region" description="Helical" evidence="1">
    <location>
        <begin position="83"/>
        <end position="103"/>
    </location>
</feature>
<protein>
    <submittedName>
        <fullName evidence="2">Acetyltransferase Pat</fullName>
    </submittedName>
</protein>
<comment type="caution">
    <text evidence="2">The sequence shown here is derived from an EMBL/GenBank/DDBJ whole genome shotgun (WGS) entry which is preliminary data.</text>
</comment>
<accession>A0AAE1HV40</accession>
<reference evidence="2" key="1">
    <citation type="submission" date="2021-07" db="EMBL/GenBank/DDBJ databases">
        <authorList>
            <person name="Catto M.A."/>
            <person name="Jacobson A."/>
            <person name="Kennedy G."/>
            <person name="Labadie P."/>
            <person name="Hunt B.G."/>
            <person name="Srinivasan R."/>
        </authorList>
    </citation>
    <scope>NUCLEOTIDE SEQUENCE</scope>
    <source>
        <strain evidence="2">PL_HMW_Pooled</strain>
        <tissue evidence="2">Head</tissue>
    </source>
</reference>
<evidence type="ECO:0000313" key="2">
    <source>
        <dbReference type="EMBL" id="KAK3928016.1"/>
    </source>
</evidence>
<keyword evidence="1" id="KW-0472">Membrane</keyword>
<proteinExistence type="predicted"/>
<gene>
    <name evidence="2" type="ORF">KUF71_016301</name>
</gene>
<keyword evidence="3" id="KW-1185">Reference proteome</keyword>
<dbReference type="EMBL" id="JAHWGI010001303">
    <property type="protein sequence ID" value="KAK3928016.1"/>
    <property type="molecule type" value="Genomic_DNA"/>
</dbReference>
<dbReference type="SUPFAM" id="SSF81321">
    <property type="entry name" value="Family A G protein-coupled receptor-like"/>
    <property type="match status" value="1"/>
</dbReference>
<evidence type="ECO:0000256" key="1">
    <source>
        <dbReference type="SAM" id="Phobius"/>
    </source>
</evidence>
<sequence length="140" mass="15339">MTPAEVLRWLSPTTAPAASERPHFLPCCPCRSALDDRACTPRWCFSYRYLDWLLTITVVFAATWAALLFSVGPDVVGPGSPLFAMGVVVLVAYAVGWAMFYHLDLPPSVGMISVGLVYRNVPLCWDATDHLDHSVIAAVK</sequence>
<feature type="transmembrane region" description="Helical" evidence="1">
    <location>
        <begin position="52"/>
        <end position="71"/>
    </location>
</feature>
<evidence type="ECO:0000313" key="3">
    <source>
        <dbReference type="Proteomes" id="UP001219518"/>
    </source>
</evidence>
<keyword evidence="1" id="KW-1133">Transmembrane helix</keyword>